<protein>
    <submittedName>
        <fullName evidence="3">Hypothetical_protein</fullName>
    </submittedName>
</protein>
<evidence type="ECO:0000256" key="1">
    <source>
        <dbReference type="SAM" id="Coils"/>
    </source>
</evidence>
<feature type="coiled-coil region" evidence="1">
    <location>
        <begin position="281"/>
        <end position="321"/>
    </location>
</feature>
<comment type="caution">
    <text evidence="2">The sequence shown here is derived from an EMBL/GenBank/DDBJ whole genome shotgun (WGS) entry which is preliminary data.</text>
</comment>
<name>A0AA86NM44_9EUKA</name>
<accession>A0AA86NM44</accession>
<evidence type="ECO:0000313" key="4">
    <source>
        <dbReference type="Proteomes" id="UP001642409"/>
    </source>
</evidence>
<dbReference type="EMBL" id="CATOUU010000242">
    <property type="protein sequence ID" value="CAI9922043.1"/>
    <property type="molecule type" value="Genomic_DNA"/>
</dbReference>
<proteinExistence type="predicted"/>
<dbReference type="AlphaFoldDB" id="A0AA86NM44"/>
<gene>
    <name evidence="3" type="ORF">HINF_LOCUS75821</name>
    <name evidence="2" type="ORF">HINF_LOCUS9688</name>
</gene>
<reference evidence="3 4" key="2">
    <citation type="submission" date="2024-07" db="EMBL/GenBank/DDBJ databases">
        <authorList>
            <person name="Akdeniz Z."/>
        </authorList>
    </citation>
    <scope>NUCLEOTIDE SEQUENCE [LARGE SCALE GENOMIC DNA]</scope>
</reference>
<reference evidence="2" key="1">
    <citation type="submission" date="2023-06" db="EMBL/GenBank/DDBJ databases">
        <authorList>
            <person name="Kurt Z."/>
        </authorList>
    </citation>
    <scope>NUCLEOTIDE SEQUENCE</scope>
</reference>
<dbReference type="Proteomes" id="UP001642409">
    <property type="component" value="Unassembled WGS sequence"/>
</dbReference>
<organism evidence="2">
    <name type="scientific">Hexamita inflata</name>
    <dbReference type="NCBI Taxonomy" id="28002"/>
    <lineage>
        <taxon>Eukaryota</taxon>
        <taxon>Metamonada</taxon>
        <taxon>Diplomonadida</taxon>
        <taxon>Hexamitidae</taxon>
        <taxon>Hexamitinae</taxon>
        <taxon>Hexamita</taxon>
    </lineage>
</organism>
<sequence length="382" mass="44684">MKLNYTKDNQQQNIRTSQISVENFNNQLDIPSNKNIETIHKPEDNMKLSARERAHKQIEQKQQKRLEQIMRMNKARNAKNNGNTIISEPKTNSQRMHEARKQLYENRQKNQINKVPKISTQSQLELTKKARMTATQKQQKKLQQIQRMNKARIAKRTQTNELELSPVKVVPQPEQRLLTVKRIGLKYISFVVTPSKRLQPEKEQQTKLETNQLKLNQDQQESKAPKFINSSYYNKVQDRITPRLIYSTELLGSDSDPIPSYDTCPQIQTPQNKLITRSNTNNVQQNEEDEKQNIIKQLQKLQIENNNLSNLKSAKENAKFELLKIHSIFVNELNEAQIKFNRKTNTVIKQIGEEEQSGAEILAGLNEEEYRKVVEYAKTLRK</sequence>
<evidence type="ECO:0000313" key="2">
    <source>
        <dbReference type="EMBL" id="CAI9922043.1"/>
    </source>
</evidence>
<evidence type="ECO:0000313" key="3">
    <source>
        <dbReference type="EMBL" id="CAL6110233.1"/>
    </source>
</evidence>
<keyword evidence="4" id="KW-1185">Reference proteome</keyword>
<dbReference type="EMBL" id="CAXDID020000684">
    <property type="protein sequence ID" value="CAL6110233.1"/>
    <property type="molecule type" value="Genomic_DNA"/>
</dbReference>
<keyword evidence="1" id="KW-0175">Coiled coil</keyword>